<protein>
    <submittedName>
        <fullName evidence="8">FAD-binding domain-containing protein</fullName>
    </submittedName>
</protein>
<sequence>MSKAISALKAQKVPTFERGTEDYERSVATPNLLYRFSRPEIVVQPETAAHVQAIIQQAKANKIKLTIKCGGHSYAGHSTAFQGISLDLRRMNNVKLDIRRQTITFGAGCQWGHVYKTLINGEHDGYVVNGGRCPFVGVGGYTLGGGLGPFSRSIGMGSDTLKEATVVTADGKIVTVKDTDSPTSDKGRLLWALRGAGGGNFGVVVEMKLAVPKLQSADGRVVAGRYQWFANKDQGDLMDLPDFMPTMTKFYTTNWPERITIDSTWICDLRQNSGNGVRFLVYYDGSKDDFDAIINQNIDHEGLKKQLIRRSLPEASTRFLHETLVAQWSEETVRAFPSNRTYSIYSSFVFGNDKRTIDAVTALIRTKMVEFRAAFPGERVELLATFIHAGGKMGASAHKPTETAYFWRDAVYHMYLTVEWEDKWMERDMRGFLGTFKKELRPYSLQREAAFVNFPDGALPTESHERAYFGGNRDELRRVKQIWDKENFFNWSQGVRLPGDGAKGGGNEEDKEGETGEIDTGNDEDLTDSLAGKQWSYYVTKDIVKDLQDLADLGF</sequence>
<comment type="cofactor">
    <cofactor evidence="1">
        <name>FAD</name>
        <dbReference type="ChEBI" id="CHEBI:57692"/>
    </cofactor>
</comment>
<dbReference type="AlphaFoldDB" id="A0A166AJ88"/>
<name>A0A166AJ88_EXIGL</name>
<evidence type="ECO:0000259" key="7">
    <source>
        <dbReference type="PROSITE" id="PS51387"/>
    </source>
</evidence>
<keyword evidence="5" id="KW-0560">Oxidoreductase</keyword>
<evidence type="ECO:0000256" key="2">
    <source>
        <dbReference type="ARBA" id="ARBA00005466"/>
    </source>
</evidence>
<dbReference type="GO" id="GO:0016491">
    <property type="term" value="F:oxidoreductase activity"/>
    <property type="evidence" value="ECO:0007669"/>
    <property type="project" value="UniProtKB-KW"/>
</dbReference>
<dbReference type="InterPro" id="IPR036318">
    <property type="entry name" value="FAD-bd_PCMH-like_sf"/>
</dbReference>
<dbReference type="PANTHER" id="PTHR42973:SF39">
    <property type="entry name" value="FAD-BINDING PCMH-TYPE DOMAIN-CONTAINING PROTEIN"/>
    <property type="match status" value="1"/>
</dbReference>
<dbReference type="InParanoid" id="A0A166AJ88"/>
<evidence type="ECO:0000256" key="3">
    <source>
        <dbReference type="ARBA" id="ARBA00022630"/>
    </source>
</evidence>
<evidence type="ECO:0000313" key="9">
    <source>
        <dbReference type="Proteomes" id="UP000077266"/>
    </source>
</evidence>
<dbReference type="Proteomes" id="UP000077266">
    <property type="component" value="Unassembled WGS sequence"/>
</dbReference>
<dbReference type="InterPro" id="IPR012951">
    <property type="entry name" value="BBE"/>
</dbReference>
<dbReference type="PANTHER" id="PTHR42973">
    <property type="entry name" value="BINDING OXIDOREDUCTASE, PUTATIVE (AFU_ORTHOLOGUE AFUA_1G17690)-RELATED"/>
    <property type="match status" value="1"/>
</dbReference>
<feature type="region of interest" description="Disordered" evidence="6">
    <location>
        <begin position="496"/>
        <end position="527"/>
    </location>
</feature>
<dbReference type="InterPro" id="IPR016166">
    <property type="entry name" value="FAD-bd_PCMH"/>
</dbReference>
<evidence type="ECO:0000256" key="1">
    <source>
        <dbReference type="ARBA" id="ARBA00001974"/>
    </source>
</evidence>
<organism evidence="8 9">
    <name type="scientific">Exidia glandulosa HHB12029</name>
    <dbReference type="NCBI Taxonomy" id="1314781"/>
    <lineage>
        <taxon>Eukaryota</taxon>
        <taxon>Fungi</taxon>
        <taxon>Dikarya</taxon>
        <taxon>Basidiomycota</taxon>
        <taxon>Agaricomycotina</taxon>
        <taxon>Agaricomycetes</taxon>
        <taxon>Auriculariales</taxon>
        <taxon>Exidiaceae</taxon>
        <taxon>Exidia</taxon>
    </lineage>
</organism>
<dbReference type="InterPro" id="IPR016169">
    <property type="entry name" value="FAD-bd_PCMH_sub2"/>
</dbReference>
<dbReference type="OrthoDB" id="415825at2759"/>
<keyword evidence="9" id="KW-1185">Reference proteome</keyword>
<dbReference type="InterPro" id="IPR006094">
    <property type="entry name" value="Oxid_FAD_bind_N"/>
</dbReference>
<keyword evidence="4" id="KW-0274">FAD</keyword>
<dbReference type="Pfam" id="PF08031">
    <property type="entry name" value="BBE"/>
    <property type="match status" value="1"/>
</dbReference>
<keyword evidence="3" id="KW-0285">Flavoprotein</keyword>
<proteinExistence type="inferred from homology"/>
<dbReference type="Pfam" id="PF01565">
    <property type="entry name" value="FAD_binding_4"/>
    <property type="match status" value="1"/>
</dbReference>
<dbReference type="EMBL" id="KV426009">
    <property type="protein sequence ID" value="KZV92409.1"/>
    <property type="molecule type" value="Genomic_DNA"/>
</dbReference>
<gene>
    <name evidence="8" type="ORF">EXIGLDRAFT_614422</name>
</gene>
<evidence type="ECO:0000256" key="4">
    <source>
        <dbReference type="ARBA" id="ARBA00022827"/>
    </source>
</evidence>
<dbReference type="GO" id="GO:0071949">
    <property type="term" value="F:FAD binding"/>
    <property type="evidence" value="ECO:0007669"/>
    <property type="project" value="InterPro"/>
</dbReference>
<accession>A0A166AJ88</accession>
<evidence type="ECO:0000256" key="5">
    <source>
        <dbReference type="ARBA" id="ARBA00023002"/>
    </source>
</evidence>
<evidence type="ECO:0000313" key="8">
    <source>
        <dbReference type="EMBL" id="KZV92409.1"/>
    </source>
</evidence>
<evidence type="ECO:0000256" key="6">
    <source>
        <dbReference type="SAM" id="MobiDB-lite"/>
    </source>
</evidence>
<comment type="similarity">
    <text evidence="2">Belongs to the oxygen-dependent FAD-linked oxidoreductase family.</text>
</comment>
<feature type="compositionally biased region" description="Acidic residues" evidence="6">
    <location>
        <begin position="507"/>
        <end position="527"/>
    </location>
</feature>
<dbReference type="SUPFAM" id="SSF56176">
    <property type="entry name" value="FAD-binding/transporter-associated domain-like"/>
    <property type="match status" value="1"/>
</dbReference>
<dbReference type="Gene3D" id="3.40.462.20">
    <property type="match status" value="1"/>
</dbReference>
<feature type="domain" description="FAD-binding PCMH-type" evidence="7">
    <location>
        <begin position="34"/>
        <end position="214"/>
    </location>
</feature>
<dbReference type="InterPro" id="IPR050416">
    <property type="entry name" value="FAD-linked_Oxidoreductase"/>
</dbReference>
<reference evidence="8 9" key="1">
    <citation type="journal article" date="2016" name="Mol. Biol. Evol.">
        <title>Comparative Genomics of Early-Diverging Mushroom-Forming Fungi Provides Insights into the Origins of Lignocellulose Decay Capabilities.</title>
        <authorList>
            <person name="Nagy L.G."/>
            <person name="Riley R."/>
            <person name="Tritt A."/>
            <person name="Adam C."/>
            <person name="Daum C."/>
            <person name="Floudas D."/>
            <person name="Sun H."/>
            <person name="Yadav J.S."/>
            <person name="Pangilinan J."/>
            <person name="Larsson K.H."/>
            <person name="Matsuura K."/>
            <person name="Barry K."/>
            <person name="Labutti K."/>
            <person name="Kuo R."/>
            <person name="Ohm R.A."/>
            <person name="Bhattacharya S.S."/>
            <person name="Shirouzu T."/>
            <person name="Yoshinaga Y."/>
            <person name="Martin F.M."/>
            <person name="Grigoriev I.V."/>
            <person name="Hibbett D.S."/>
        </authorList>
    </citation>
    <scope>NUCLEOTIDE SEQUENCE [LARGE SCALE GENOMIC DNA]</scope>
    <source>
        <strain evidence="8 9">HHB12029</strain>
    </source>
</reference>
<dbReference type="STRING" id="1314781.A0A166AJ88"/>
<dbReference type="PROSITE" id="PS51387">
    <property type="entry name" value="FAD_PCMH"/>
    <property type="match status" value="1"/>
</dbReference>
<dbReference type="Gene3D" id="3.30.465.10">
    <property type="match status" value="1"/>
</dbReference>